<dbReference type="Gene3D" id="3.90.580.10">
    <property type="entry name" value="Zinc finger, CHC2-type domain"/>
    <property type="match status" value="1"/>
</dbReference>
<dbReference type="GO" id="GO:0000428">
    <property type="term" value="C:DNA-directed RNA polymerase complex"/>
    <property type="evidence" value="ECO:0007669"/>
    <property type="project" value="UniProtKB-KW"/>
</dbReference>
<keyword evidence="18" id="KW-1185">Reference proteome</keyword>
<feature type="domain" description="Toprim" evidence="16">
    <location>
        <begin position="277"/>
        <end position="358"/>
    </location>
</feature>
<dbReference type="PROSITE" id="PS50880">
    <property type="entry name" value="TOPRIM"/>
    <property type="match status" value="1"/>
</dbReference>
<keyword evidence="4 12" id="KW-0548">Nucleotidyltransferase</keyword>
<dbReference type="NCBIfam" id="TIGR01391">
    <property type="entry name" value="dnaG"/>
    <property type="match status" value="1"/>
</dbReference>
<dbReference type="PANTHER" id="PTHR30313:SF2">
    <property type="entry name" value="DNA PRIMASE"/>
    <property type="match status" value="1"/>
</dbReference>
<dbReference type="HAMAP" id="MF_00974">
    <property type="entry name" value="DNA_primase_DnaG"/>
    <property type="match status" value="1"/>
</dbReference>
<keyword evidence="11 12" id="KW-0804">Transcription</keyword>
<dbReference type="GO" id="GO:1990077">
    <property type="term" value="C:primosome complex"/>
    <property type="evidence" value="ECO:0007669"/>
    <property type="project" value="UniProtKB-KW"/>
</dbReference>
<dbReference type="InterPro" id="IPR002694">
    <property type="entry name" value="Znf_CHC2"/>
</dbReference>
<dbReference type="SMART" id="SM00400">
    <property type="entry name" value="ZnF_CHCC"/>
    <property type="match status" value="1"/>
</dbReference>
<dbReference type="GO" id="GO:0003677">
    <property type="term" value="F:DNA binding"/>
    <property type="evidence" value="ECO:0007669"/>
    <property type="project" value="UniProtKB-KW"/>
</dbReference>
<dbReference type="Proteomes" id="UP000267019">
    <property type="component" value="Unassembled WGS sequence"/>
</dbReference>
<dbReference type="Pfam" id="PF08275">
    <property type="entry name" value="DNAG_N"/>
    <property type="match status" value="1"/>
</dbReference>
<dbReference type="GO" id="GO:0008270">
    <property type="term" value="F:zinc ion binding"/>
    <property type="evidence" value="ECO:0007669"/>
    <property type="project" value="UniProtKB-UniRule"/>
</dbReference>
<dbReference type="InterPro" id="IPR013264">
    <property type="entry name" value="DNAG_N"/>
</dbReference>
<dbReference type="Pfam" id="PF13155">
    <property type="entry name" value="Toprim_2"/>
    <property type="match status" value="1"/>
</dbReference>
<evidence type="ECO:0000256" key="5">
    <source>
        <dbReference type="ARBA" id="ARBA00022705"/>
    </source>
</evidence>
<dbReference type="InterPro" id="IPR037068">
    <property type="entry name" value="DNA_primase_core_N_sf"/>
</dbReference>
<keyword evidence="7 12" id="KW-0863">Zinc-finger</keyword>
<keyword evidence="2 12" id="KW-0639">Primosome</keyword>
<dbReference type="Pfam" id="PF01807">
    <property type="entry name" value="Zn_ribbon_DnaG"/>
    <property type="match status" value="1"/>
</dbReference>
<keyword evidence="3 12" id="KW-0808">Transferase</keyword>
<keyword evidence="6 12" id="KW-0479">Metal-binding</keyword>
<evidence type="ECO:0000256" key="12">
    <source>
        <dbReference type="HAMAP-Rule" id="MF_00974"/>
    </source>
</evidence>
<keyword evidence="1 12" id="KW-0240">DNA-directed RNA polymerase</keyword>
<sequence length="655" mass="73368">MPLSPEFVERVRAANPIEEVVGEYVQLKRQGKNLMGLCPFHEEKTPSFSVSPDKQLFYCFGCHRGGDVVKFLMELEGLTYVEALRKLAARAGIPWPEDEGVRSDPEAERRARLFALLDLAGEYYHRVLVNTRCGKTAREYLQGRGLSPETWRRYRLGYAPPAEGCPAERIPSLVDFLRRRGYRDDEMRAAGLVTGGEEGEGSDGEGRGGSPLRDRMSGRVVLPLQDLEGRIVAFSGRLLGDRPRQPKYLNTPETELFRKGNFLFHLFHARGKIRREGYAVLVEGPMDALTLAQAGLENVVASQGTAFTEEMLRLLRRFAPRVVLVYDGDDSGREAAASVGRDLARAGFDVRIALLPDGLDPDEFVRRFGIERFREEAIGRAEGYVAFRLRLLERGHDLRDPQDRVAYLRAALAVLAELGDSFLAEETARDLAARLGRPVEEVLGMLHEARRALSSARERRSSAFFGPGVRLAGKHRETRPRIGTTEPPPGVAPLRAETLLMRALLEAPARIPEVLEALGMRLLLPEDEILLAELHALDAEEGERAVASTAVERAARLLGRLSEEKARERLLELMRREDVREPINEEVFWDWVERVREELDVRTRLPALEAAYREAVASGNAVEASRLAKEILALRRKHASGKGVAVGRQFPRREG</sequence>
<dbReference type="EMBL" id="RBIJ01000001">
    <property type="protein sequence ID" value="RKQ88571.1"/>
    <property type="molecule type" value="Genomic_DNA"/>
</dbReference>
<evidence type="ECO:0000256" key="8">
    <source>
        <dbReference type="ARBA" id="ARBA00022833"/>
    </source>
</evidence>
<evidence type="ECO:0000259" key="16">
    <source>
        <dbReference type="PROSITE" id="PS50880"/>
    </source>
</evidence>
<evidence type="ECO:0000256" key="10">
    <source>
        <dbReference type="ARBA" id="ARBA00023125"/>
    </source>
</evidence>
<evidence type="ECO:0000256" key="6">
    <source>
        <dbReference type="ARBA" id="ARBA00022723"/>
    </source>
</evidence>
<comment type="caution">
    <text evidence="17">The sequence shown here is derived from an EMBL/GenBank/DDBJ whole genome shotgun (WGS) entry which is preliminary data.</text>
</comment>
<dbReference type="InterPro" id="IPR050219">
    <property type="entry name" value="DnaG_primase"/>
</dbReference>
<comment type="function">
    <text evidence="12 13">RNA polymerase that catalyzes the synthesis of short RNA molecules used as primers for DNA polymerase during DNA replication.</text>
</comment>
<keyword evidence="9" id="KW-0460">Magnesium</keyword>
<dbReference type="PIRSF" id="PIRSF002811">
    <property type="entry name" value="DnaG"/>
    <property type="match status" value="1"/>
</dbReference>
<keyword evidence="10 12" id="KW-0238">DNA-binding</keyword>
<dbReference type="CDD" id="cd03364">
    <property type="entry name" value="TOPRIM_DnaG_primases"/>
    <property type="match status" value="1"/>
</dbReference>
<evidence type="ECO:0000256" key="1">
    <source>
        <dbReference type="ARBA" id="ARBA00022478"/>
    </source>
</evidence>
<comment type="catalytic activity">
    <reaction evidence="12">
        <text>ssDNA + n NTP = ssDNA/pppN(pN)n-1 hybrid + (n-1) diphosphate.</text>
        <dbReference type="EC" id="2.7.7.101"/>
    </reaction>
</comment>
<evidence type="ECO:0000256" key="4">
    <source>
        <dbReference type="ARBA" id="ARBA00022695"/>
    </source>
</evidence>
<dbReference type="InterPro" id="IPR006171">
    <property type="entry name" value="TOPRIM_dom"/>
</dbReference>
<dbReference type="Pfam" id="PF10410">
    <property type="entry name" value="DnaB_bind"/>
    <property type="match status" value="1"/>
</dbReference>
<dbReference type="InterPro" id="IPR036977">
    <property type="entry name" value="DNA_primase_Znf_CHC2"/>
</dbReference>
<evidence type="ECO:0000256" key="7">
    <source>
        <dbReference type="ARBA" id="ARBA00022771"/>
    </source>
</evidence>
<organism evidence="17 18">
    <name type="scientific">Brockia lithotrophica</name>
    <dbReference type="NCBI Taxonomy" id="933949"/>
    <lineage>
        <taxon>Bacteria</taxon>
        <taxon>Bacillati</taxon>
        <taxon>Bacillota</taxon>
        <taxon>Bacilli</taxon>
        <taxon>Bacillales</taxon>
        <taxon>Bacillales Family X. Incertae Sedis</taxon>
        <taxon>Brockia</taxon>
    </lineage>
</organism>
<comment type="cofactor">
    <cofactor evidence="12 13 14">
        <name>Zn(2+)</name>
        <dbReference type="ChEBI" id="CHEBI:29105"/>
    </cofactor>
    <text evidence="12 13 14">Binds 1 zinc ion per monomer.</text>
</comment>
<evidence type="ECO:0000256" key="3">
    <source>
        <dbReference type="ARBA" id="ARBA00022679"/>
    </source>
</evidence>
<dbReference type="GO" id="GO:0003899">
    <property type="term" value="F:DNA-directed RNA polymerase activity"/>
    <property type="evidence" value="ECO:0007669"/>
    <property type="project" value="UniProtKB-UniRule"/>
</dbReference>
<dbReference type="RefSeq" id="WP_170143459.1">
    <property type="nucleotide sequence ID" value="NZ_RBIJ01000001.1"/>
</dbReference>
<dbReference type="Gene3D" id="3.90.980.10">
    <property type="entry name" value="DNA primase, catalytic core, N-terminal domain"/>
    <property type="match status" value="1"/>
</dbReference>
<dbReference type="GO" id="GO:0005737">
    <property type="term" value="C:cytoplasm"/>
    <property type="evidence" value="ECO:0007669"/>
    <property type="project" value="TreeGrafter"/>
</dbReference>
<evidence type="ECO:0000256" key="14">
    <source>
        <dbReference type="PIRSR" id="PIRSR002811-1"/>
    </source>
</evidence>
<evidence type="ECO:0000256" key="15">
    <source>
        <dbReference type="SAM" id="MobiDB-lite"/>
    </source>
</evidence>
<accession>A0A660L3H3</accession>
<dbReference type="InterPro" id="IPR019475">
    <property type="entry name" value="DNA_primase_DnaB-bd"/>
</dbReference>
<protein>
    <recommendedName>
        <fullName evidence="12 13">DNA primase</fullName>
        <ecNumber evidence="12">2.7.7.101</ecNumber>
    </recommendedName>
</protein>
<dbReference type="Gene3D" id="3.40.1360.10">
    <property type="match status" value="1"/>
</dbReference>
<comment type="subunit">
    <text evidence="12">Monomer. Interacts with DnaB.</text>
</comment>
<feature type="zinc finger region" description="CHC2-type" evidence="12 14">
    <location>
        <begin position="38"/>
        <end position="62"/>
    </location>
</feature>
<comment type="similarity">
    <text evidence="12 13">Belongs to the DnaG primase family.</text>
</comment>
<name>A0A660L3H3_9BACL</name>
<dbReference type="SUPFAM" id="SSF56731">
    <property type="entry name" value="DNA primase core"/>
    <property type="match status" value="1"/>
</dbReference>
<keyword evidence="5 12" id="KW-0235">DNA replication</keyword>
<comment type="domain">
    <text evidence="12">Contains an N-terminal zinc-binding domain, a central core domain that contains the primase activity, and a C-terminal DnaB-binding domain.</text>
</comment>
<gene>
    <name evidence="12" type="primary">dnaG</name>
    <name evidence="17" type="ORF">C7438_0210</name>
</gene>
<dbReference type="FunFam" id="3.90.580.10:FF:000001">
    <property type="entry name" value="DNA primase"/>
    <property type="match status" value="1"/>
</dbReference>
<dbReference type="InterPro" id="IPR030846">
    <property type="entry name" value="DnaG_bac"/>
</dbReference>
<dbReference type="EC" id="2.7.7.101" evidence="12"/>
<evidence type="ECO:0000313" key="17">
    <source>
        <dbReference type="EMBL" id="RKQ88571.1"/>
    </source>
</evidence>
<dbReference type="InterPro" id="IPR034151">
    <property type="entry name" value="TOPRIM_DnaG_bac"/>
</dbReference>
<dbReference type="SMART" id="SM00493">
    <property type="entry name" value="TOPRIM"/>
    <property type="match status" value="1"/>
</dbReference>
<dbReference type="SUPFAM" id="SSF57783">
    <property type="entry name" value="Zinc beta-ribbon"/>
    <property type="match status" value="1"/>
</dbReference>
<feature type="region of interest" description="Disordered" evidence="15">
    <location>
        <begin position="191"/>
        <end position="215"/>
    </location>
</feature>
<evidence type="ECO:0000256" key="2">
    <source>
        <dbReference type="ARBA" id="ARBA00022515"/>
    </source>
</evidence>
<dbReference type="InterPro" id="IPR006295">
    <property type="entry name" value="DNA_primase_DnaG"/>
</dbReference>
<reference evidence="17 18" key="1">
    <citation type="submission" date="2018-10" db="EMBL/GenBank/DDBJ databases">
        <title>Genomic Encyclopedia of Type Strains, Phase IV (KMG-IV): sequencing the most valuable type-strain genomes for metagenomic binning, comparative biology and taxonomic classification.</title>
        <authorList>
            <person name="Goeker M."/>
        </authorList>
    </citation>
    <scope>NUCLEOTIDE SEQUENCE [LARGE SCALE GENOMIC DNA]</scope>
    <source>
        <strain evidence="17 18">DSM 22653</strain>
    </source>
</reference>
<evidence type="ECO:0000256" key="9">
    <source>
        <dbReference type="ARBA" id="ARBA00022842"/>
    </source>
</evidence>
<dbReference type="GO" id="GO:0006269">
    <property type="term" value="P:DNA replication, synthesis of primer"/>
    <property type="evidence" value="ECO:0007669"/>
    <property type="project" value="UniProtKB-UniRule"/>
</dbReference>
<evidence type="ECO:0000256" key="13">
    <source>
        <dbReference type="PIRNR" id="PIRNR002811"/>
    </source>
</evidence>
<evidence type="ECO:0000256" key="11">
    <source>
        <dbReference type="ARBA" id="ARBA00023163"/>
    </source>
</evidence>
<keyword evidence="8 12" id="KW-0862">Zinc</keyword>
<evidence type="ECO:0000313" key="18">
    <source>
        <dbReference type="Proteomes" id="UP000267019"/>
    </source>
</evidence>
<proteinExistence type="inferred from homology"/>
<dbReference type="PANTHER" id="PTHR30313">
    <property type="entry name" value="DNA PRIMASE"/>
    <property type="match status" value="1"/>
</dbReference>
<dbReference type="AlphaFoldDB" id="A0A660L3H3"/>